<dbReference type="InterPro" id="IPR034393">
    <property type="entry name" value="TatSF1-like"/>
</dbReference>
<dbReference type="Proteomes" id="UP001515480">
    <property type="component" value="Unassembled WGS sequence"/>
</dbReference>
<keyword evidence="5" id="KW-1185">Reference proteome</keyword>
<feature type="compositionally biased region" description="Pro residues" evidence="2">
    <location>
        <begin position="309"/>
        <end position="320"/>
    </location>
</feature>
<feature type="region of interest" description="Disordered" evidence="2">
    <location>
        <begin position="303"/>
        <end position="324"/>
    </location>
</feature>
<accession>A0AB34JJC0</accession>
<proteinExistence type="predicted"/>
<comment type="caution">
    <text evidence="4">The sequence shown here is derived from an EMBL/GenBank/DDBJ whole genome shotgun (WGS) entry which is preliminary data.</text>
</comment>
<gene>
    <name evidence="4" type="ORF">AB1Y20_022562</name>
</gene>
<dbReference type="InterPro" id="IPR035979">
    <property type="entry name" value="RBD_domain_sf"/>
</dbReference>
<dbReference type="PANTHER" id="PTHR15608:SF0">
    <property type="entry name" value="HIV TAT-SPECIFIC FACTOR 1"/>
    <property type="match status" value="1"/>
</dbReference>
<evidence type="ECO:0000256" key="1">
    <source>
        <dbReference type="PROSITE-ProRule" id="PRU00176"/>
    </source>
</evidence>
<dbReference type="Pfam" id="PF00076">
    <property type="entry name" value="RRM_1"/>
    <property type="match status" value="2"/>
</dbReference>
<dbReference type="Gene3D" id="3.30.70.330">
    <property type="match status" value="2"/>
</dbReference>
<evidence type="ECO:0000259" key="3">
    <source>
        <dbReference type="PROSITE" id="PS50102"/>
    </source>
</evidence>
<dbReference type="SMART" id="SM00360">
    <property type="entry name" value="RRM"/>
    <property type="match status" value="2"/>
</dbReference>
<sequence length="691" mass="73594">MDDARSRAFAAAQEVAARLSAAVTCGAGLGCASHAAADAPAAPFASHAATFLASLGAPPSPPRARRTGFDVAPPPAAALTAQQQAMAAAMRLAESLSGGGGAPSKSLDALLARDRARIAAAHERNLEYVLQKEREAKERAKAAAAAAAAVAAAQADGAGAPYTQYNAPYTIPRDTPYTIPRARTKLSHTQPFPSSFAFYAFHTQPHLGQPPAKVARKANTPNVAACSIYVTGLPADTNALEVQEHFQIVSPVSRVKFYKDAAGKLKGDCLVTFDKDAAVIGAVQLLNQKMLRPGVPLTVSRAVFSESSPDPPPPPPPPPADLSEIKPVDDALRVVVVSNLFDPADVPPLEEAERRSRWIAELTDDLWSECCRHGEVEAISLMPDHAVGQPCAAVRFQSLIAAASAVDALNGRHFEARELYAAFDDGSAAALLPAESDTARQERFGFGEIAQAYQESIRLLTLAAAEGARFISCASFVCELELYEYRTADDDAAVHGPGYYRRDDAPPPDPLEQSRAILQQACAAGAAFISCAERIIDELPLYTYRDGPEGKGYYRHAGAPPSADPREQSLMLMREASAAAAAFVRCLDFVGAVTGYDFREEGEAGAHEGTGYYRRDDAPPPDEWEYSRMVLERASAAGAEFVAIPQAIMELRGYEFKDGPEGTGYYLIGANKAAPHSFDEFLSDMKELGAI</sequence>
<protein>
    <recommendedName>
        <fullName evidence="3">RRM domain-containing protein</fullName>
    </recommendedName>
</protein>
<dbReference type="EMBL" id="JBGBPQ010000008">
    <property type="protein sequence ID" value="KAL1521005.1"/>
    <property type="molecule type" value="Genomic_DNA"/>
</dbReference>
<organism evidence="4 5">
    <name type="scientific">Prymnesium parvum</name>
    <name type="common">Toxic golden alga</name>
    <dbReference type="NCBI Taxonomy" id="97485"/>
    <lineage>
        <taxon>Eukaryota</taxon>
        <taxon>Haptista</taxon>
        <taxon>Haptophyta</taxon>
        <taxon>Prymnesiophyceae</taxon>
        <taxon>Prymnesiales</taxon>
        <taxon>Prymnesiaceae</taxon>
        <taxon>Prymnesium</taxon>
    </lineage>
</organism>
<dbReference type="InterPro" id="IPR000504">
    <property type="entry name" value="RRM_dom"/>
</dbReference>
<dbReference type="GO" id="GO:0003723">
    <property type="term" value="F:RNA binding"/>
    <property type="evidence" value="ECO:0007669"/>
    <property type="project" value="UniProtKB-UniRule"/>
</dbReference>
<feature type="domain" description="RRM" evidence="3">
    <location>
        <begin position="226"/>
        <end position="304"/>
    </location>
</feature>
<keyword evidence="1" id="KW-0694">RNA-binding</keyword>
<dbReference type="PANTHER" id="PTHR15608">
    <property type="entry name" value="SPLICING FACTOR U2AF-ASSOCIATED PROTEIN 2"/>
    <property type="match status" value="1"/>
</dbReference>
<dbReference type="AlphaFoldDB" id="A0AB34JJC0"/>
<evidence type="ECO:0000313" key="5">
    <source>
        <dbReference type="Proteomes" id="UP001515480"/>
    </source>
</evidence>
<dbReference type="PROSITE" id="PS50102">
    <property type="entry name" value="RRM"/>
    <property type="match status" value="1"/>
</dbReference>
<dbReference type="GO" id="GO:0005686">
    <property type="term" value="C:U2 snRNP"/>
    <property type="evidence" value="ECO:0007669"/>
    <property type="project" value="TreeGrafter"/>
</dbReference>
<dbReference type="InterPro" id="IPR012677">
    <property type="entry name" value="Nucleotide-bd_a/b_plait_sf"/>
</dbReference>
<dbReference type="SUPFAM" id="SSF54928">
    <property type="entry name" value="RNA-binding domain, RBD"/>
    <property type="match status" value="1"/>
</dbReference>
<reference evidence="4 5" key="1">
    <citation type="journal article" date="2024" name="Science">
        <title>Giant polyketide synthase enzymes in the biosynthesis of giant marine polyether toxins.</title>
        <authorList>
            <person name="Fallon T.R."/>
            <person name="Shende V.V."/>
            <person name="Wierzbicki I.H."/>
            <person name="Pendleton A.L."/>
            <person name="Watervoot N.F."/>
            <person name="Auber R.P."/>
            <person name="Gonzalez D.J."/>
            <person name="Wisecaver J.H."/>
            <person name="Moore B.S."/>
        </authorList>
    </citation>
    <scope>NUCLEOTIDE SEQUENCE [LARGE SCALE GENOMIC DNA]</scope>
    <source>
        <strain evidence="4 5">12B1</strain>
    </source>
</reference>
<dbReference type="PROSITE" id="PS51257">
    <property type="entry name" value="PROKAR_LIPOPROTEIN"/>
    <property type="match status" value="1"/>
</dbReference>
<name>A0AB34JJC0_PRYPA</name>
<evidence type="ECO:0000256" key="2">
    <source>
        <dbReference type="SAM" id="MobiDB-lite"/>
    </source>
</evidence>
<dbReference type="GO" id="GO:0005684">
    <property type="term" value="C:U2-type spliceosomal complex"/>
    <property type="evidence" value="ECO:0007669"/>
    <property type="project" value="TreeGrafter"/>
</dbReference>
<evidence type="ECO:0000313" key="4">
    <source>
        <dbReference type="EMBL" id="KAL1521005.1"/>
    </source>
</evidence>